<reference evidence="8" key="1">
    <citation type="journal article" date="2014" name="Proc. Natl. Acad. Sci. U.S.A.">
        <title>Extensive sampling of basidiomycete genomes demonstrates inadequacy of the white-rot/brown-rot paradigm for wood decay fungi.</title>
        <authorList>
            <person name="Riley R."/>
            <person name="Salamov A.A."/>
            <person name="Brown D.W."/>
            <person name="Nagy L.G."/>
            <person name="Floudas D."/>
            <person name="Held B.W."/>
            <person name="Levasseur A."/>
            <person name="Lombard V."/>
            <person name="Morin E."/>
            <person name="Otillar R."/>
            <person name="Lindquist E.A."/>
            <person name="Sun H."/>
            <person name="LaButti K.M."/>
            <person name="Schmutz J."/>
            <person name="Jabbour D."/>
            <person name="Luo H."/>
            <person name="Baker S.E."/>
            <person name="Pisabarro A.G."/>
            <person name="Walton J.D."/>
            <person name="Blanchette R.A."/>
            <person name="Henrissat B."/>
            <person name="Martin F."/>
            <person name="Cullen D."/>
            <person name="Hibbett D.S."/>
            <person name="Grigoriev I.V."/>
        </authorList>
    </citation>
    <scope>NUCLEOTIDE SEQUENCE [LARGE SCALE GENOMIC DNA]</scope>
    <source>
        <strain evidence="8">FD-172 SS1</strain>
    </source>
</reference>
<dbReference type="InterPro" id="IPR015943">
    <property type="entry name" value="WD40/YVTN_repeat-like_dom_sf"/>
</dbReference>
<evidence type="ECO:0000256" key="4">
    <source>
        <dbReference type="ARBA" id="ARBA00023242"/>
    </source>
</evidence>
<keyword evidence="8" id="KW-1185">Reference proteome</keyword>
<evidence type="ECO:0000256" key="5">
    <source>
        <dbReference type="PROSITE-ProRule" id="PRU00221"/>
    </source>
</evidence>
<dbReference type="PANTHER" id="PTHR44040:SF1">
    <property type="entry name" value="RETINOBLASTOMA-BINDING PROTEIN 5"/>
    <property type="match status" value="1"/>
</dbReference>
<evidence type="ECO:0008006" key="9">
    <source>
        <dbReference type="Google" id="ProtNLM"/>
    </source>
</evidence>
<gene>
    <name evidence="7" type="ORF">BOTBODRAFT_26865</name>
</gene>
<keyword evidence="3" id="KW-0677">Repeat</keyword>
<dbReference type="InterPro" id="IPR019775">
    <property type="entry name" value="WD40_repeat_CS"/>
</dbReference>
<keyword evidence="2 5" id="KW-0853">WD repeat</keyword>
<sequence>MNIELLNPFGQDFPESVGSTLEDCALCARFNSTGRFVAAGRSDGWVTVWDLETKGVLRSLEGHPKAITSISWSRNSKYLLSTSRDWNCVVWDLASGDRRETIRFDAPVVGATFHPKNSKLVLATLVTHQTFLVDLRSDRVQRSELFDVVPAEPSGNDMEEVVPRDSSSGRPKPTMTVARFSPNGKNIYVGTSQGIILAFNARTKQLQNRIKVTNNSSVKHMEFDRSGKYVATNSNDRVVRIFQVNEATQTLELLHRIQDMVGRTPWNGISWSGDGEYVIAGAAHKAAHTIYVWDKESGNLQRILEGPKEPLVDVHWHPQRPVIASVTTSGLIHIWSTSTAENWSAFAPGFEELEENVEYVEREDEFDIEDEDEILRRKRIEEDFDVDIGSGDERDGPPSKAPGRSGASAGEVDDAWAAEGGDDDDEEDFFPPVVLEDFLEEEDVF</sequence>
<feature type="compositionally biased region" description="Acidic residues" evidence="6">
    <location>
        <begin position="411"/>
        <end position="429"/>
    </location>
</feature>
<feature type="region of interest" description="Disordered" evidence="6">
    <location>
        <begin position="154"/>
        <end position="173"/>
    </location>
</feature>
<dbReference type="PROSITE" id="PS50082">
    <property type="entry name" value="WD_REPEATS_2"/>
    <property type="match status" value="2"/>
</dbReference>
<keyword evidence="4" id="KW-0539">Nucleus</keyword>
<dbReference type="Proteomes" id="UP000027195">
    <property type="component" value="Unassembled WGS sequence"/>
</dbReference>
<dbReference type="SUPFAM" id="SSF50978">
    <property type="entry name" value="WD40 repeat-like"/>
    <property type="match status" value="1"/>
</dbReference>
<evidence type="ECO:0000256" key="2">
    <source>
        <dbReference type="ARBA" id="ARBA00022574"/>
    </source>
</evidence>
<dbReference type="EMBL" id="KL198017">
    <property type="protein sequence ID" value="KDQ20845.1"/>
    <property type="molecule type" value="Genomic_DNA"/>
</dbReference>
<dbReference type="InterPro" id="IPR037850">
    <property type="entry name" value="RBBP5/Swd1"/>
</dbReference>
<dbReference type="InterPro" id="IPR036322">
    <property type="entry name" value="WD40_repeat_dom_sf"/>
</dbReference>
<proteinExistence type="predicted"/>
<dbReference type="GO" id="GO:0048188">
    <property type="term" value="C:Set1C/COMPASS complex"/>
    <property type="evidence" value="ECO:0007669"/>
    <property type="project" value="InterPro"/>
</dbReference>
<dbReference type="PROSITE" id="PS00678">
    <property type="entry name" value="WD_REPEATS_1"/>
    <property type="match status" value="1"/>
</dbReference>
<evidence type="ECO:0000256" key="6">
    <source>
        <dbReference type="SAM" id="MobiDB-lite"/>
    </source>
</evidence>
<feature type="repeat" description="WD" evidence="5">
    <location>
        <begin position="30"/>
        <end position="59"/>
    </location>
</feature>
<evidence type="ECO:0000313" key="8">
    <source>
        <dbReference type="Proteomes" id="UP000027195"/>
    </source>
</evidence>
<dbReference type="OrthoDB" id="196858at2759"/>
<feature type="repeat" description="WD" evidence="5">
    <location>
        <begin position="60"/>
        <end position="101"/>
    </location>
</feature>
<dbReference type="InterPro" id="IPR001680">
    <property type="entry name" value="WD40_rpt"/>
</dbReference>
<evidence type="ECO:0000313" key="7">
    <source>
        <dbReference type="EMBL" id="KDQ20845.1"/>
    </source>
</evidence>
<dbReference type="HOGENOM" id="CLU_032142_2_1_1"/>
<dbReference type="Gene3D" id="2.130.10.10">
    <property type="entry name" value="YVTN repeat-like/Quinoprotein amine dehydrogenase"/>
    <property type="match status" value="2"/>
</dbReference>
<dbReference type="Pfam" id="PF00400">
    <property type="entry name" value="WD40"/>
    <property type="match status" value="4"/>
</dbReference>
<comment type="subcellular location">
    <subcellularLocation>
        <location evidence="1">Nucleus</location>
    </subcellularLocation>
</comment>
<dbReference type="PANTHER" id="PTHR44040">
    <property type="entry name" value="RETINOBLASTOMA-BINDING PROTEIN 5"/>
    <property type="match status" value="1"/>
</dbReference>
<dbReference type="AlphaFoldDB" id="A0A067N1P8"/>
<accession>A0A067N1P8</accession>
<dbReference type="SMART" id="SM00320">
    <property type="entry name" value="WD40"/>
    <property type="match status" value="5"/>
</dbReference>
<dbReference type="InParanoid" id="A0A067N1P8"/>
<evidence type="ECO:0000256" key="1">
    <source>
        <dbReference type="ARBA" id="ARBA00004123"/>
    </source>
</evidence>
<name>A0A067N1P8_BOTB1</name>
<organism evidence="7 8">
    <name type="scientific">Botryobasidium botryosum (strain FD-172 SS1)</name>
    <dbReference type="NCBI Taxonomy" id="930990"/>
    <lineage>
        <taxon>Eukaryota</taxon>
        <taxon>Fungi</taxon>
        <taxon>Dikarya</taxon>
        <taxon>Basidiomycota</taxon>
        <taxon>Agaricomycotina</taxon>
        <taxon>Agaricomycetes</taxon>
        <taxon>Cantharellales</taxon>
        <taxon>Botryobasidiaceae</taxon>
        <taxon>Botryobasidium</taxon>
    </lineage>
</organism>
<dbReference type="STRING" id="930990.A0A067N1P8"/>
<feature type="region of interest" description="Disordered" evidence="6">
    <location>
        <begin position="385"/>
        <end position="433"/>
    </location>
</feature>
<dbReference type="PROSITE" id="PS50294">
    <property type="entry name" value="WD_REPEATS_REGION"/>
    <property type="match status" value="1"/>
</dbReference>
<protein>
    <recommendedName>
        <fullName evidence="9">Anaphase-promoting complex subunit 4 WD40 domain-containing protein</fullName>
    </recommendedName>
</protein>
<dbReference type="FunCoup" id="A0A067N1P8">
    <property type="interactions" value="921"/>
</dbReference>
<evidence type="ECO:0000256" key="3">
    <source>
        <dbReference type="ARBA" id="ARBA00022737"/>
    </source>
</evidence>